<dbReference type="EMBL" id="CP002824">
    <property type="protein sequence ID" value="AEG99198.1"/>
    <property type="molecule type" value="Genomic_DNA"/>
</dbReference>
<keyword evidence="2" id="KW-1185">Reference proteome</keyword>
<evidence type="ECO:0000313" key="1">
    <source>
        <dbReference type="EMBL" id="AEG99198.1"/>
    </source>
</evidence>
<dbReference type="KEGG" id="eae:EAE_21475"/>
<dbReference type="GeneID" id="93312470"/>
<dbReference type="PATRIC" id="fig|1028307.3.peg.4275"/>
<dbReference type="OrthoDB" id="196483at2"/>
<dbReference type="Pfam" id="PF03692">
    <property type="entry name" value="CxxCxxCC"/>
    <property type="match status" value="1"/>
</dbReference>
<proteinExistence type="predicted"/>
<dbReference type="RefSeq" id="WP_015705754.1">
    <property type="nucleotide sequence ID" value="NC_015663.1"/>
</dbReference>
<evidence type="ECO:0000313" key="2">
    <source>
        <dbReference type="Proteomes" id="UP000008881"/>
    </source>
</evidence>
<dbReference type="InterPro" id="IPR005358">
    <property type="entry name" value="Puta_zinc/iron-chelating_dom"/>
</dbReference>
<name>A0A0H3FTV8_KLEAK</name>
<dbReference type="HOGENOM" id="CLU_123885_0_0_6"/>
<dbReference type="Proteomes" id="UP000008881">
    <property type="component" value="Chromosome"/>
</dbReference>
<dbReference type="eggNOG" id="COG0727">
    <property type="taxonomic scope" value="Bacteria"/>
</dbReference>
<organism evidence="1 2">
    <name type="scientific">Klebsiella aerogenes (strain ATCC 13048 / DSM 30053 / CCUG 1429 / JCM 1235 / KCTC 2190 / NBRC 13534 / NCIMB 10102 / NCTC 10006 / CDC 819-56)</name>
    <name type="common">Enterobacter aerogenes</name>
    <dbReference type="NCBI Taxonomy" id="1028307"/>
    <lineage>
        <taxon>Bacteria</taxon>
        <taxon>Pseudomonadati</taxon>
        <taxon>Pseudomonadota</taxon>
        <taxon>Gammaproteobacteria</taxon>
        <taxon>Enterobacterales</taxon>
        <taxon>Enterobacteriaceae</taxon>
        <taxon>Klebsiella/Raoultella group</taxon>
        <taxon>Klebsiella</taxon>
    </lineage>
</organism>
<dbReference type="AlphaFoldDB" id="A0A0H3FTV8"/>
<gene>
    <name evidence="1" type="ordered locus">EAE_21475</name>
</gene>
<protein>
    <submittedName>
        <fullName evidence="1">Putative ferredoxin</fullName>
    </submittedName>
</protein>
<sequence>MSEINPCMTCGACCAYFRVSFYWAEADDAGGVVPTQLTEPLTPFLRCMSGTNQRQSRCTALSGEIGESVHCTIYHQRPSPCREFAMSGEGGELNEACDRARARYGLPPLGTLYKDILTVTTAETATQPRFAVQSPAS</sequence>
<accession>A0A0H3FTV8</accession>
<reference evidence="1 2" key="1">
    <citation type="journal article" date="2012" name="J. Bacteriol.">
        <title>Complete genome sequence of Enterobacter aerogenes KCTC 2190.</title>
        <authorList>
            <person name="Shin S.H."/>
            <person name="Kim S."/>
            <person name="Kim J.Y."/>
            <person name="Lee S."/>
            <person name="Um Y."/>
            <person name="Oh M.K."/>
            <person name="Kim Y.R."/>
            <person name="Lee J."/>
            <person name="Yang K.S."/>
        </authorList>
    </citation>
    <scope>NUCLEOTIDE SEQUENCE [LARGE SCALE GENOMIC DNA]</scope>
    <source>
        <strain evidence="1 2">KCTC 2190</strain>
    </source>
</reference>